<feature type="chain" id="PRO_5043023743" description="Exopolygalacturonase-like" evidence="10">
    <location>
        <begin position="22"/>
        <end position="399"/>
    </location>
</feature>
<dbReference type="SUPFAM" id="SSF51126">
    <property type="entry name" value="Pectin lyase-like"/>
    <property type="match status" value="1"/>
</dbReference>
<comment type="similarity">
    <text evidence="2 9">Belongs to the glycosyl hydrolase 28 family.</text>
</comment>
<keyword evidence="3" id="KW-0134">Cell wall</keyword>
<evidence type="ECO:0000256" key="9">
    <source>
        <dbReference type="RuleBase" id="RU361169"/>
    </source>
</evidence>
<evidence type="ECO:0000256" key="1">
    <source>
        <dbReference type="ARBA" id="ARBA00004191"/>
    </source>
</evidence>
<dbReference type="Proteomes" id="UP001367508">
    <property type="component" value="Unassembled WGS sequence"/>
</dbReference>
<evidence type="ECO:0000313" key="11">
    <source>
        <dbReference type="EMBL" id="KAK7349520.1"/>
    </source>
</evidence>
<gene>
    <name evidence="11" type="ORF">VNO77_06954</name>
</gene>
<accession>A0AAN9QT61</accession>
<keyword evidence="12" id="KW-1185">Reference proteome</keyword>
<evidence type="ECO:0008006" key="13">
    <source>
        <dbReference type="Google" id="ProtNLM"/>
    </source>
</evidence>
<organism evidence="11 12">
    <name type="scientific">Canavalia gladiata</name>
    <name type="common">Sword bean</name>
    <name type="synonym">Dolichos gladiatus</name>
    <dbReference type="NCBI Taxonomy" id="3824"/>
    <lineage>
        <taxon>Eukaryota</taxon>
        <taxon>Viridiplantae</taxon>
        <taxon>Streptophyta</taxon>
        <taxon>Embryophyta</taxon>
        <taxon>Tracheophyta</taxon>
        <taxon>Spermatophyta</taxon>
        <taxon>Magnoliopsida</taxon>
        <taxon>eudicotyledons</taxon>
        <taxon>Gunneridae</taxon>
        <taxon>Pentapetalae</taxon>
        <taxon>rosids</taxon>
        <taxon>fabids</taxon>
        <taxon>Fabales</taxon>
        <taxon>Fabaceae</taxon>
        <taxon>Papilionoideae</taxon>
        <taxon>50 kb inversion clade</taxon>
        <taxon>NPAAA clade</taxon>
        <taxon>indigoferoid/millettioid clade</taxon>
        <taxon>Phaseoleae</taxon>
        <taxon>Canavalia</taxon>
    </lineage>
</organism>
<proteinExistence type="inferred from homology"/>
<dbReference type="Gene3D" id="2.160.20.10">
    <property type="entry name" value="Single-stranded right-handed beta-helix, Pectin lyase-like"/>
    <property type="match status" value="1"/>
</dbReference>
<evidence type="ECO:0000256" key="3">
    <source>
        <dbReference type="ARBA" id="ARBA00022512"/>
    </source>
</evidence>
<evidence type="ECO:0000256" key="2">
    <source>
        <dbReference type="ARBA" id="ARBA00008834"/>
    </source>
</evidence>
<evidence type="ECO:0000256" key="6">
    <source>
        <dbReference type="ARBA" id="ARBA00023295"/>
    </source>
</evidence>
<comment type="caution">
    <text evidence="11">The sequence shown here is derived from an EMBL/GenBank/DDBJ whole genome shotgun (WGS) entry which is preliminary data.</text>
</comment>
<dbReference type="PROSITE" id="PS00502">
    <property type="entry name" value="POLYGALACTURONASE"/>
    <property type="match status" value="1"/>
</dbReference>
<evidence type="ECO:0000256" key="8">
    <source>
        <dbReference type="PROSITE-ProRule" id="PRU10052"/>
    </source>
</evidence>
<dbReference type="PANTHER" id="PTHR31375">
    <property type="match status" value="1"/>
</dbReference>
<dbReference type="Pfam" id="PF00295">
    <property type="entry name" value="Glyco_hydro_28"/>
    <property type="match status" value="1"/>
</dbReference>
<keyword evidence="10" id="KW-0732">Signal</keyword>
<comment type="subcellular location">
    <subcellularLocation>
        <location evidence="1">Secreted</location>
        <location evidence="1">Cell wall</location>
    </subcellularLocation>
</comment>
<keyword evidence="5 9" id="KW-0378">Hydrolase</keyword>
<dbReference type="AlphaFoldDB" id="A0AAN9QT61"/>
<keyword evidence="6 9" id="KW-0326">Glycosidase</keyword>
<dbReference type="SMART" id="SM00710">
    <property type="entry name" value="PbH1"/>
    <property type="match status" value="5"/>
</dbReference>
<dbReference type="GO" id="GO:0071555">
    <property type="term" value="P:cell wall organization"/>
    <property type="evidence" value="ECO:0007669"/>
    <property type="project" value="UniProtKB-KW"/>
</dbReference>
<feature type="active site" evidence="8">
    <location>
        <position position="239"/>
    </location>
</feature>
<keyword evidence="7" id="KW-0961">Cell wall biogenesis/degradation</keyword>
<evidence type="ECO:0000256" key="4">
    <source>
        <dbReference type="ARBA" id="ARBA00022525"/>
    </source>
</evidence>
<dbReference type="EMBL" id="JAYMYQ010000002">
    <property type="protein sequence ID" value="KAK7349520.1"/>
    <property type="molecule type" value="Genomic_DNA"/>
</dbReference>
<name>A0AAN9QT61_CANGL</name>
<dbReference type="InterPro" id="IPR000743">
    <property type="entry name" value="Glyco_hydro_28"/>
</dbReference>
<dbReference type="InterPro" id="IPR012334">
    <property type="entry name" value="Pectin_lyas_fold"/>
</dbReference>
<dbReference type="FunFam" id="2.160.20.10:FF:000004">
    <property type="entry name" value="Pectin lyase-like superfamily protein"/>
    <property type="match status" value="1"/>
</dbReference>
<dbReference type="InterPro" id="IPR011050">
    <property type="entry name" value="Pectin_lyase_fold/virulence"/>
</dbReference>
<dbReference type="GO" id="GO:0004650">
    <property type="term" value="F:polygalacturonase activity"/>
    <property type="evidence" value="ECO:0007669"/>
    <property type="project" value="InterPro"/>
</dbReference>
<evidence type="ECO:0000313" key="12">
    <source>
        <dbReference type="Proteomes" id="UP001367508"/>
    </source>
</evidence>
<evidence type="ECO:0000256" key="7">
    <source>
        <dbReference type="ARBA" id="ARBA00023316"/>
    </source>
</evidence>
<keyword evidence="4" id="KW-0964">Secreted</keyword>
<dbReference type="InterPro" id="IPR006626">
    <property type="entry name" value="PbH1"/>
</dbReference>
<evidence type="ECO:0000256" key="5">
    <source>
        <dbReference type="ARBA" id="ARBA00022801"/>
    </source>
</evidence>
<feature type="signal peptide" evidence="10">
    <location>
        <begin position="1"/>
        <end position="21"/>
    </location>
</feature>
<protein>
    <recommendedName>
        <fullName evidence="13">Exopolygalacturonase-like</fullName>
    </recommendedName>
</protein>
<evidence type="ECO:0000256" key="10">
    <source>
        <dbReference type="SAM" id="SignalP"/>
    </source>
</evidence>
<dbReference type="GO" id="GO:0005975">
    <property type="term" value="P:carbohydrate metabolic process"/>
    <property type="evidence" value="ECO:0007669"/>
    <property type="project" value="InterPro"/>
</dbReference>
<reference evidence="11 12" key="1">
    <citation type="submission" date="2024-01" db="EMBL/GenBank/DDBJ databases">
        <title>The genomes of 5 underutilized Papilionoideae crops provide insights into root nodulation and disease resistanc.</title>
        <authorList>
            <person name="Jiang F."/>
        </authorList>
    </citation>
    <scope>NUCLEOTIDE SEQUENCE [LARGE SCALE GENOMIC DNA]</scope>
    <source>
        <strain evidence="11">LVBAO_FW01</strain>
        <tissue evidence="11">Leaves</tissue>
    </source>
</reference>
<sequence length="399" mass="43862">MCAKYLFLLCLFLILVWIAEAAQPRLFDVRSYGAKGDDKTDNTVPFLKAWSDACKWNGPATVFIATGTYILRTVTFVGPCKGSINFQIEGVLKAPIDPNMLTSDQWIGFRYVNHLNVNGGGKLDGQGSRTRQLCQNHPNCKTLFTTMVFDFVTNSYVQNLQSIDSKGVHFILFASENMTLTHLTLSSPESSYNTDGIKIGSSQGINITRVKIGTGDDCVALISGARKIHISEVYCGPGHGISVGSMGKNDGEKDISDIVVKNCTFSGTSNGVRIKTWAVPLNTPLSASNFVYENIVMSNVQLPIVIDQQYCPHNQCNSQESSRVQIRNVTYRNIRGSGSTDVAVSLKCSKLKPCERIHLEDINLWGYGRIRRTLRNECANVNGASYGKQIPQPCLPLVA</sequence>